<evidence type="ECO:0000259" key="2">
    <source>
        <dbReference type="PROSITE" id="PS50943"/>
    </source>
</evidence>
<evidence type="ECO:0000313" key="3">
    <source>
        <dbReference type="EMBL" id="CDQ41747.1"/>
    </source>
</evidence>
<dbReference type="AlphaFoldDB" id="A0A024QHK8"/>
<dbReference type="GO" id="GO:0003677">
    <property type="term" value="F:DNA binding"/>
    <property type="evidence" value="ECO:0007669"/>
    <property type="project" value="UniProtKB-KW"/>
</dbReference>
<dbReference type="PROSITE" id="PS50943">
    <property type="entry name" value="HTH_CROC1"/>
    <property type="match status" value="1"/>
</dbReference>
<proteinExistence type="predicted"/>
<name>A0A024QHK8_9BACI</name>
<sequence>MSEISRRMLFGDYIYSLRKDKGVTTREAGAILGISAQYVSLLERGRKEPSDEIINSIATYYKIESQVLFSLLKRIPLNVQAEIVNNEYLLDLIYFFKDQKNLSKKQKQKFSEELINLYNNILND</sequence>
<dbReference type="InterPro" id="IPR001387">
    <property type="entry name" value="Cro/C1-type_HTH"/>
</dbReference>
<dbReference type="SUPFAM" id="SSF47413">
    <property type="entry name" value="lambda repressor-like DNA-binding domains"/>
    <property type="match status" value="1"/>
</dbReference>
<protein>
    <submittedName>
        <fullName evidence="3">Putative transcriptional regulator</fullName>
    </submittedName>
</protein>
<dbReference type="InterPro" id="IPR010982">
    <property type="entry name" value="Lambda_DNA-bd_dom_sf"/>
</dbReference>
<dbReference type="Proteomes" id="UP000028875">
    <property type="component" value="Unassembled WGS sequence"/>
</dbReference>
<dbReference type="EMBL" id="CCDP010000003">
    <property type="protein sequence ID" value="CDQ41747.1"/>
    <property type="molecule type" value="Genomic_DNA"/>
</dbReference>
<organism evidence="3 4">
    <name type="scientific">Virgibacillus massiliensis</name>
    <dbReference type="NCBI Taxonomy" id="1462526"/>
    <lineage>
        <taxon>Bacteria</taxon>
        <taxon>Bacillati</taxon>
        <taxon>Bacillota</taxon>
        <taxon>Bacilli</taxon>
        <taxon>Bacillales</taxon>
        <taxon>Bacillaceae</taxon>
        <taxon>Virgibacillus</taxon>
    </lineage>
</organism>
<dbReference type="RefSeq" id="WP_038246501.1">
    <property type="nucleotide sequence ID" value="NZ_BNER01000008.1"/>
</dbReference>
<dbReference type="PANTHER" id="PTHR46558:SF11">
    <property type="entry name" value="HTH-TYPE TRANSCRIPTIONAL REGULATOR XRE"/>
    <property type="match status" value="1"/>
</dbReference>
<dbReference type="Pfam" id="PF01381">
    <property type="entry name" value="HTH_3"/>
    <property type="match status" value="1"/>
</dbReference>
<dbReference type="OrthoDB" id="9814553at2"/>
<dbReference type="Gene3D" id="1.10.260.40">
    <property type="entry name" value="lambda repressor-like DNA-binding domains"/>
    <property type="match status" value="1"/>
</dbReference>
<keyword evidence="1" id="KW-0238">DNA-binding</keyword>
<dbReference type="CDD" id="cd00093">
    <property type="entry name" value="HTH_XRE"/>
    <property type="match status" value="1"/>
</dbReference>
<comment type="caution">
    <text evidence="3">The sequence shown here is derived from an EMBL/GenBank/DDBJ whole genome shotgun (WGS) entry which is preliminary data.</text>
</comment>
<dbReference type="PANTHER" id="PTHR46558">
    <property type="entry name" value="TRACRIPTIONAL REGULATORY PROTEIN-RELATED-RELATED"/>
    <property type="match status" value="1"/>
</dbReference>
<gene>
    <name evidence="3" type="ORF">BN990_04124</name>
</gene>
<reference evidence="3 4" key="1">
    <citation type="submission" date="2014-03" db="EMBL/GenBank/DDBJ databases">
        <authorList>
            <person name="Urmite Genomes U."/>
        </authorList>
    </citation>
    <scope>NUCLEOTIDE SEQUENCE [LARGE SCALE GENOMIC DNA]</scope>
    <source>
        <strain evidence="3 4">Vm-5</strain>
    </source>
</reference>
<accession>A0A024QHK8</accession>
<dbReference type="STRING" id="1462526.BN990_04124"/>
<dbReference type="SMART" id="SM00530">
    <property type="entry name" value="HTH_XRE"/>
    <property type="match status" value="1"/>
</dbReference>
<evidence type="ECO:0000256" key="1">
    <source>
        <dbReference type="ARBA" id="ARBA00023125"/>
    </source>
</evidence>
<dbReference type="eggNOG" id="COG1396">
    <property type="taxonomic scope" value="Bacteria"/>
</dbReference>
<reference evidence="4" key="2">
    <citation type="submission" date="2014-05" db="EMBL/GenBank/DDBJ databases">
        <title>Draft genome sequence of Virgibacillus massiliensis Vm-5.</title>
        <authorList>
            <person name="Khelaifia S."/>
            <person name="Croce O."/>
            <person name="Lagier J.C."/>
            <person name="Raoult D."/>
        </authorList>
    </citation>
    <scope>NUCLEOTIDE SEQUENCE [LARGE SCALE GENOMIC DNA]</scope>
    <source>
        <strain evidence="4">Vm-5</strain>
    </source>
</reference>
<feature type="domain" description="HTH cro/C1-type" evidence="2">
    <location>
        <begin position="14"/>
        <end position="68"/>
    </location>
</feature>
<keyword evidence="4" id="KW-1185">Reference proteome</keyword>
<evidence type="ECO:0000313" key="4">
    <source>
        <dbReference type="Proteomes" id="UP000028875"/>
    </source>
</evidence>